<keyword evidence="2 3" id="KW-0413">Isomerase</keyword>
<evidence type="ECO:0000256" key="1">
    <source>
        <dbReference type="ARBA" id="ARBA00007847"/>
    </source>
</evidence>
<accession>A0AAF0I8S2</accession>
<proteinExistence type="inferred from homology"/>
<dbReference type="RefSeq" id="WP_275470080.1">
    <property type="nucleotide sequence ID" value="NZ_CP110232.1"/>
</dbReference>
<evidence type="ECO:0000256" key="2">
    <source>
        <dbReference type="ARBA" id="ARBA00023235"/>
    </source>
</evidence>
<dbReference type="SUPFAM" id="SSF53681">
    <property type="entry name" value="Aspartate/glutamate racemase"/>
    <property type="match status" value="2"/>
</dbReference>
<organism evidence="3 4">
    <name type="scientific">Vagococcus intermedius</name>
    <dbReference type="NCBI Taxonomy" id="2991418"/>
    <lineage>
        <taxon>Bacteria</taxon>
        <taxon>Bacillati</taxon>
        <taxon>Bacillota</taxon>
        <taxon>Bacilli</taxon>
        <taxon>Lactobacillales</taxon>
        <taxon>Enterococcaceae</taxon>
        <taxon>Vagococcus</taxon>
    </lineage>
</organism>
<dbReference type="Proteomes" id="UP001179647">
    <property type="component" value="Chromosome"/>
</dbReference>
<keyword evidence="4" id="KW-1185">Reference proteome</keyword>
<evidence type="ECO:0000313" key="3">
    <source>
        <dbReference type="EMBL" id="WEG74281.1"/>
    </source>
</evidence>
<dbReference type="PANTHER" id="PTHR21198:SF7">
    <property type="entry name" value="ASPARTATE-GLUTAMATE RACEMASE FAMILY"/>
    <property type="match status" value="1"/>
</dbReference>
<dbReference type="PANTHER" id="PTHR21198">
    <property type="entry name" value="GLUTAMATE RACEMASE"/>
    <property type="match status" value="1"/>
</dbReference>
<name>A0AAF0I8S2_9ENTE</name>
<protein>
    <submittedName>
        <fullName evidence="3">Amino acid racemase</fullName>
        <ecNumber evidence="3">5.1.1.-</ecNumber>
    </submittedName>
</protein>
<reference evidence="3" key="1">
    <citation type="submission" date="2022-10" db="EMBL/GenBank/DDBJ databases">
        <title>Vagococcus sp. isolated from poultry meat.</title>
        <authorList>
            <person name="Johansson P."/>
            <person name="Bjorkroth J."/>
        </authorList>
    </citation>
    <scope>NUCLEOTIDE SEQUENCE</scope>
    <source>
        <strain evidence="3">STAA11</strain>
    </source>
</reference>
<dbReference type="KEGG" id="vie:OL234_05115"/>
<dbReference type="PROSITE" id="PS00923">
    <property type="entry name" value="ASP_GLU_RACEMASE_1"/>
    <property type="match status" value="1"/>
</dbReference>
<dbReference type="EMBL" id="CP110232">
    <property type="protein sequence ID" value="WEG74281.1"/>
    <property type="molecule type" value="Genomic_DNA"/>
</dbReference>
<comment type="similarity">
    <text evidence="1">Belongs to the aspartate/glutamate racemases family.</text>
</comment>
<dbReference type="InterPro" id="IPR015942">
    <property type="entry name" value="Asp/Glu/hydantoin_racemase"/>
</dbReference>
<dbReference type="InterPro" id="IPR004380">
    <property type="entry name" value="Asp_race"/>
</dbReference>
<dbReference type="Gene3D" id="3.40.50.1860">
    <property type="match status" value="2"/>
</dbReference>
<evidence type="ECO:0000313" key="4">
    <source>
        <dbReference type="Proteomes" id="UP001179647"/>
    </source>
</evidence>
<dbReference type="NCBIfam" id="TIGR00035">
    <property type="entry name" value="asp_race"/>
    <property type="match status" value="1"/>
</dbReference>
<dbReference type="InterPro" id="IPR001920">
    <property type="entry name" value="Asp/Glu_race"/>
</dbReference>
<dbReference type="InterPro" id="IPR018187">
    <property type="entry name" value="Asp/Glu_racemase_AS_1"/>
</dbReference>
<gene>
    <name evidence="3" type="ORF">OL234_05115</name>
</gene>
<dbReference type="AlphaFoldDB" id="A0AAF0I8S2"/>
<dbReference type="Pfam" id="PF01177">
    <property type="entry name" value="Asp_Glu_race"/>
    <property type="match status" value="1"/>
</dbReference>
<dbReference type="EC" id="5.1.1.-" evidence="3"/>
<dbReference type="GO" id="GO:0047661">
    <property type="term" value="F:amino-acid racemase activity"/>
    <property type="evidence" value="ECO:0007669"/>
    <property type="project" value="InterPro"/>
</dbReference>
<sequence length="238" mass="26940">MKNFFTILGGMGTLATESFVRVLNSRTVAHTDQEYLNYMLVNHATVPDRTAYILDNTKDSPVTALVEDIKQQNLLNPLFFVLTCNTAHTFYDELQAATTAPILHMPRIAAEKVVEIYQKEDGSKIKVALLATQGTVNSGIYGKEFEADHFELVYPDVEIQGMVMDLIYRDVKEHQFLNKELYEEILQKMIYEVGCDVAVLGCTELSLMYEITKNLDYPIVDAQSEVIDKTLELALANR</sequence>